<dbReference type="EMBL" id="BSTI01000007">
    <property type="protein sequence ID" value="GLY66983.1"/>
    <property type="molecule type" value="Genomic_DNA"/>
</dbReference>
<reference evidence="6" key="1">
    <citation type="submission" date="2023-03" db="EMBL/GenBank/DDBJ databases">
        <title>Amycolatopsis taiwanensis NBRC 103393.</title>
        <authorList>
            <person name="Ichikawa N."/>
            <person name="Sato H."/>
            <person name="Tonouchi N."/>
        </authorList>
    </citation>
    <scope>NUCLEOTIDE SEQUENCE</scope>
    <source>
        <strain evidence="6">NBRC 103393</strain>
    </source>
</reference>
<keyword evidence="7" id="KW-1185">Reference proteome</keyword>
<organism evidence="6 7">
    <name type="scientific">Amycolatopsis taiwanensis</name>
    <dbReference type="NCBI Taxonomy" id="342230"/>
    <lineage>
        <taxon>Bacteria</taxon>
        <taxon>Bacillati</taxon>
        <taxon>Actinomycetota</taxon>
        <taxon>Actinomycetes</taxon>
        <taxon>Pseudonocardiales</taxon>
        <taxon>Pseudonocardiaceae</taxon>
        <taxon>Amycolatopsis</taxon>
    </lineage>
</organism>
<protein>
    <recommendedName>
        <fullName evidence="5">Phosphoenolpyruvate guanylyltransferase</fullName>
        <shortName evidence="5">PEP guanylyltransferase</shortName>
        <ecNumber evidence="5">2.7.7.105</ecNumber>
    </recommendedName>
</protein>
<dbReference type="GO" id="GO:0043814">
    <property type="term" value="F:phospholactate guanylyltransferase activity"/>
    <property type="evidence" value="ECO:0007669"/>
    <property type="project" value="InterPro"/>
</dbReference>
<comment type="caution">
    <text evidence="6">The sequence shown here is derived from an EMBL/GenBank/DDBJ whole genome shotgun (WGS) entry which is preliminary data.</text>
</comment>
<evidence type="ECO:0000256" key="3">
    <source>
        <dbReference type="ARBA" id="ARBA00022741"/>
    </source>
</evidence>
<comment type="pathway">
    <text evidence="5">Cofactor biosynthesis; coenzyme F420 biosynthesis.</text>
</comment>
<evidence type="ECO:0000256" key="5">
    <source>
        <dbReference type="HAMAP-Rule" id="MF_02114"/>
    </source>
</evidence>
<evidence type="ECO:0000313" key="7">
    <source>
        <dbReference type="Proteomes" id="UP001165136"/>
    </source>
</evidence>
<dbReference type="Proteomes" id="UP001165136">
    <property type="component" value="Unassembled WGS sequence"/>
</dbReference>
<comment type="function">
    <text evidence="5">Guanylyltransferase that catalyzes the activation of phosphoenolpyruvate (PEP) as enolpyruvoyl-2-diphospho-5'-guanosine, via the condensation of PEP with GTP. It is involved in the biosynthesis of coenzyme F420, a hydride carrier cofactor.</text>
</comment>
<accession>A0A9W6VD71</accession>
<dbReference type="Gene3D" id="3.90.550.10">
    <property type="entry name" value="Spore Coat Polysaccharide Biosynthesis Protein SpsA, Chain A"/>
    <property type="match status" value="1"/>
</dbReference>
<evidence type="ECO:0000256" key="1">
    <source>
        <dbReference type="ARBA" id="ARBA00022679"/>
    </source>
</evidence>
<dbReference type="GO" id="GO:0052645">
    <property type="term" value="P:F420-0 metabolic process"/>
    <property type="evidence" value="ECO:0007669"/>
    <property type="project" value="UniProtKB-UniRule"/>
</dbReference>
<dbReference type="SUPFAM" id="SSF53448">
    <property type="entry name" value="Nucleotide-diphospho-sugar transferases"/>
    <property type="match status" value="1"/>
</dbReference>
<comment type="similarity">
    <text evidence="5">Belongs to the CofC family.</text>
</comment>
<feature type="binding site" evidence="5">
    <location>
        <position position="151"/>
    </location>
    <ligand>
        <name>phosphoenolpyruvate</name>
        <dbReference type="ChEBI" id="CHEBI:58702"/>
    </ligand>
</feature>
<dbReference type="HAMAP" id="MF_02114">
    <property type="entry name" value="CofC"/>
    <property type="match status" value="1"/>
</dbReference>
<proteinExistence type="inferred from homology"/>
<dbReference type="PANTHER" id="PTHR40392:SF1">
    <property type="entry name" value="2-PHOSPHO-L-LACTATE GUANYLYLTRANSFERASE"/>
    <property type="match status" value="1"/>
</dbReference>
<dbReference type="NCBIfam" id="TIGR03552">
    <property type="entry name" value="F420_cofC"/>
    <property type="match status" value="1"/>
</dbReference>
<keyword evidence="1 5" id="KW-0808">Transferase</keyword>
<dbReference type="Pfam" id="PF01983">
    <property type="entry name" value="CofC"/>
    <property type="match status" value="1"/>
</dbReference>
<feature type="binding site" evidence="5">
    <location>
        <position position="170"/>
    </location>
    <ligand>
        <name>phosphoenolpyruvate</name>
        <dbReference type="ChEBI" id="CHEBI:58702"/>
    </ligand>
</feature>
<dbReference type="InterPro" id="IPR029044">
    <property type="entry name" value="Nucleotide-diphossugar_trans"/>
</dbReference>
<dbReference type="PANTHER" id="PTHR40392">
    <property type="entry name" value="2-PHOSPHO-L-LACTATE GUANYLYLTRANSFERASE"/>
    <property type="match status" value="1"/>
</dbReference>
<comment type="catalytic activity">
    <reaction evidence="5">
        <text>phosphoenolpyruvate + GTP + H(+) = enolpyruvoyl-2-diphospho-5'-guanosine + diphosphate</text>
        <dbReference type="Rhea" id="RHEA:30519"/>
        <dbReference type="ChEBI" id="CHEBI:15378"/>
        <dbReference type="ChEBI" id="CHEBI:33019"/>
        <dbReference type="ChEBI" id="CHEBI:37565"/>
        <dbReference type="ChEBI" id="CHEBI:58702"/>
        <dbReference type="ChEBI" id="CHEBI:143701"/>
        <dbReference type="EC" id="2.7.7.105"/>
    </reaction>
</comment>
<dbReference type="InterPro" id="IPR002835">
    <property type="entry name" value="CofC"/>
</dbReference>
<name>A0A9W6VD71_9PSEU</name>
<feature type="binding site" evidence="5">
    <location>
        <position position="167"/>
    </location>
    <ligand>
        <name>phosphoenolpyruvate</name>
        <dbReference type="ChEBI" id="CHEBI:58702"/>
    </ligand>
</feature>
<evidence type="ECO:0000256" key="4">
    <source>
        <dbReference type="ARBA" id="ARBA00023134"/>
    </source>
</evidence>
<gene>
    <name evidence="6" type="primary">cofC</name>
    <name evidence="5" type="synonym">fbiD</name>
    <name evidence="6" type="ORF">Atai01_36020</name>
</gene>
<keyword evidence="3 5" id="KW-0547">Nucleotide-binding</keyword>
<evidence type="ECO:0000256" key="2">
    <source>
        <dbReference type="ARBA" id="ARBA00022695"/>
    </source>
</evidence>
<keyword evidence="2 5" id="KW-0548">Nucleotidyltransferase</keyword>
<keyword evidence="4 5" id="KW-0342">GTP-binding</keyword>
<dbReference type="EC" id="2.7.7.105" evidence="5"/>
<evidence type="ECO:0000313" key="6">
    <source>
        <dbReference type="EMBL" id="GLY66983.1"/>
    </source>
</evidence>
<dbReference type="GO" id="GO:0005525">
    <property type="term" value="F:GTP binding"/>
    <property type="evidence" value="ECO:0007669"/>
    <property type="project" value="UniProtKB-KW"/>
</dbReference>
<sequence>MEVILGRRIGKDGDVAPVDLIVPLKPPRLGKTRLRGAVDEPAHADLVLALAADTLSAALSVVRRILVVAADPAAVAPLRRLGVEITREDRPGDLNAALRHGEALLRADDPASVIGAIQADLPALRSGELAAALAEAAGRRVFVADADGTGTTLLLSAPGGPLDPEFGAGSADAHAGSGAIALHTAAPTLRRDVDTPADLARAEELGVGRWTAAVLWGRRVA</sequence>
<dbReference type="AlphaFoldDB" id="A0A9W6VD71"/>